<protein>
    <submittedName>
        <fullName evidence="1">Uncharacterized protein</fullName>
    </submittedName>
</protein>
<dbReference type="AlphaFoldDB" id="A0A2A4FR26"/>
<reference evidence="1 2" key="1">
    <citation type="submission" date="2017-09" db="EMBL/GenBank/DDBJ databases">
        <title>The Catabolism of 3,6-Dichlorosalicylic acid is Initiated by the Cytochrome P450 Monooxygenase DsmABC in Rhizorhabdus dicambivorans Ndbn-20.</title>
        <authorList>
            <person name="Na L."/>
        </authorList>
    </citation>
    <scope>NUCLEOTIDE SEQUENCE [LARGE SCALE GENOMIC DNA]</scope>
    <source>
        <strain evidence="1 2">Ndbn-20m</strain>
    </source>
</reference>
<name>A0A2A4FR26_9SPHN</name>
<dbReference type="Proteomes" id="UP000218934">
    <property type="component" value="Unassembled WGS sequence"/>
</dbReference>
<proteinExistence type="predicted"/>
<gene>
    <name evidence="1" type="ORF">COO09_16135</name>
</gene>
<evidence type="ECO:0000313" key="2">
    <source>
        <dbReference type="Proteomes" id="UP000218934"/>
    </source>
</evidence>
<organism evidence="1 2">
    <name type="scientific">Rhizorhabdus dicambivorans</name>
    <dbReference type="NCBI Taxonomy" id="1850238"/>
    <lineage>
        <taxon>Bacteria</taxon>
        <taxon>Pseudomonadati</taxon>
        <taxon>Pseudomonadota</taxon>
        <taxon>Alphaproteobacteria</taxon>
        <taxon>Sphingomonadales</taxon>
        <taxon>Sphingomonadaceae</taxon>
        <taxon>Rhizorhabdus</taxon>
    </lineage>
</organism>
<evidence type="ECO:0000313" key="1">
    <source>
        <dbReference type="EMBL" id="PCE41205.1"/>
    </source>
</evidence>
<accession>A0A2A4FR26</accession>
<sequence length="67" mass="6945">MHGVGCSIFLFFLSPPHGRRAIAPRMPAAARAQGTAGTAGRAAMAAPTMRRSARKIGLGQDRVMPAA</sequence>
<comment type="caution">
    <text evidence="1">The sequence shown here is derived from an EMBL/GenBank/DDBJ whole genome shotgun (WGS) entry which is preliminary data.</text>
</comment>
<keyword evidence="2" id="KW-1185">Reference proteome</keyword>
<dbReference type="EMBL" id="NWUF01000017">
    <property type="protein sequence ID" value="PCE41205.1"/>
    <property type="molecule type" value="Genomic_DNA"/>
</dbReference>